<dbReference type="GO" id="GO:0006777">
    <property type="term" value="P:Mo-molybdopterin cofactor biosynthetic process"/>
    <property type="evidence" value="ECO:0007669"/>
    <property type="project" value="InterPro"/>
</dbReference>
<proteinExistence type="inferred from homology"/>
<dbReference type="GO" id="GO:0000166">
    <property type="term" value="F:nucleotide binding"/>
    <property type="evidence" value="ECO:0007669"/>
    <property type="project" value="UniProtKB-KW"/>
</dbReference>
<dbReference type="AlphaFoldDB" id="A0A375YY49"/>
<evidence type="ECO:0000256" key="1">
    <source>
        <dbReference type="ARBA" id="ARBA00022741"/>
    </source>
</evidence>
<dbReference type="SUPFAM" id="SSF54285">
    <property type="entry name" value="MoaD/ThiS"/>
    <property type="match status" value="1"/>
</dbReference>
<dbReference type="GO" id="GO:1990133">
    <property type="term" value="C:molybdopterin adenylyltransferase complex"/>
    <property type="evidence" value="ECO:0007669"/>
    <property type="project" value="TreeGrafter"/>
</dbReference>
<dbReference type="UniPathway" id="UPA00344"/>
<evidence type="ECO:0000313" key="5">
    <source>
        <dbReference type="Proteomes" id="UP000252015"/>
    </source>
</evidence>
<evidence type="ECO:0000256" key="2">
    <source>
        <dbReference type="ARBA" id="ARBA00024200"/>
    </source>
</evidence>
<accession>A0A375YY49</accession>
<dbReference type="Pfam" id="PF02597">
    <property type="entry name" value="ThiS"/>
    <property type="match status" value="1"/>
</dbReference>
<dbReference type="InterPro" id="IPR003749">
    <property type="entry name" value="ThiS/MoaD-like"/>
</dbReference>
<gene>
    <name evidence="4" type="ORF">MSP7336_02015</name>
</gene>
<dbReference type="PANTHER" id="PTHR33359:SF1">
    <property type="entry name" value="MOLYBDOPTERIN SYNTHASE SULFUR CARRIER SUBUNIT"/>
    <property type="match status" value="1"/>
</dbReference>
<dbReference type="OrthoDB" id="4331766at2"/>
<dbReference type="InterPro" id="IPR012675">
    <property type="entry name" value="Beta-grasp_dom_sf"/>
</dbReference>
<dbReference type="InterPro" id="IPR044672">
    <property type="entry name" value="MOCS2A"/>
</dbReference>
<dbReference type="CDD" id="cd17040">
    <property type="entry name" value="Ubl_MoaD_like"/>
    <property type="match status" value="1"/>
</dbReference>
<sequence length="96" mass="9735">MGDLVTHSAGELTAIAVNVRFFAAARAAAGADSETVTVQSGTTLGELVDTLAARDAQLAKVLARCSYLCDGIAVRDTSTPLRAGDTIDVLPPFAGG</sequence>
<evidence type="ECO:0000256" key="3">
    <source>
        <dbReference type="ARBA" id="ARBA00024247"/>
    </source>
</evidence>
<dbReference type="InterPro" id="IPR016155">
    <property type="entry name" value="Mopterin_synth/thiamin_S_b"/>
</dbReference>
<keyword evidence="5" id="KW-1185">Reference proteome</keyword>
<dbReference type="Gene3D" id="3.10.20.30">
    <property type="match status" value="1"/>
</dbReference>
<reference evidence="4 5" key="1">
    <citation type="submission" date="2018-05" db="EMBL/GenBank/DDBJ databases">
        <authorList>
            <consortium name="IHU Genomes"/>
        </authorList>
    </citation>
    <scope>NUCLEOTIDE SEQUENCE [LARGE SCALE GENOMIC DNA]</scope>
    <source>
        <strain evidence="4 5">P7336</strain>
    </source>
</reference>
<dbReference type="Proteomes" id="UP000252015">
    <property type="component" value="Unassembled WGS sequence"/>
</dbReference>
<organism evidence="4 5">
    <name type="scientific">Mycobacterium shimoidei</name>
    <dbReference type="NCBI Taxonomy" id="29313"/>
    <lineage>
        <taxon>Bacteria</taxon>
        <taxon>Bacillati</taxon>
        <taxon>Actinomycetota</taxon>
        <taxon>Actinomycetes</taxon>
        <taxon>Mycobacteriales</taxon>
        <taxon>Mycobacteriaceae</taxon>
        <taxon>Mycobacterium</taxon>
    </lineage>
</organism>
<comment type="similarity">
    <text evidence="2">Belongs to the MoaD family.</text>
</comment>
<evidence type="ECO:0000313" key="4">
    <source>
        <dbReference type="EMBL" id="SRX93772.1"/>
    </source>
</evidence>
<dbReference type="STRING" id="29313.BHQ16_14370"/>
<name>A0A375YY49_MYCSH</name>
<keyword evidence="1" id="KW-0547">Nucleotide-binding</keyword>
<dbReference type="EMBL" id="UEGW01000001">
    <property type="protein sequence ID" value="SRX93772.1"/>
    <property type="molecule type" value="Genomic_DNA"/>
</dbReference>
<dbReference type="PANTHER" id="PTHR33359">
    <property type="entry name" value="MOLYBDOPTERIN SYNTHASE SULFUR CARRIER SUBUNIT"/>
    <property type="match status" value="1"/>
</dbReference>
<protein>
    <recommendedName>
        <fullName evidence="3">Molybdopterin synthase sulfur carrier subunit</fullName>
    </recommendedName>
</protein>